<evidence type="ECO:0000313" key="18">
    <source>
        <dbReference type="Proteomes" id="UP000774326"/>
    </source>
</evidence>
<dbReference type="InterPro" id="IPR008984">
    <property type="entry name" value="SMAD_FHA_dom_sf"/>
</dbReference>
<dbReference type="PANTHER" id="PTHR15067">
    <property type="entry name" value="E3 UBIQUITIN-PROTEIN LIGASE RNF8"/>
    <property type="match status" value="1"/>
</dbReference>
<dbReference type="GO" id="GO:0032186">
    <property type="term" value="P:cellular bud neck septin ring organization"/>
    <property type="evidence" value="ECO:0007669"/>
    <property type="project" value="UniProtKB-ARBA"/>
</dbReference>
<dbReference type="GO" id="GO:0061630">
    <property type="term" value="F:ubiquitin protein ligase activity"/>
    <property type="evidence" value="ECO:0007669"/>
    <property type="project" value="UniProtKB-EC"/>
</dbReference>
<dbReference type="GO" id="GO:0006511">
    <property type="term" value="P:ubiquitin-dependent protein catabolic process"/>
    <property type="evidence" value="ECO:0007669"/>
    <property type="project" value="TreeGrafter"/>
</dbReference>
<evidence type="ECO:0000313" key="17">
    <source>
        <dbReference type="EMBL" id="KAH3684988.1"/>
    </source>
</evidence>
<keyword evidence="8" id="KW-0833">Ubl conjugation pathway</keyword>
<dbReference type="Gene3D" id="2.60.200.20">
    <property type="match status" value="1"/>
</dbReference>
<evidence type="ECO:0000256" key="2">
    <source>
        <dbReference type="ARBA" id="ARBA00004496"/>
    </source>
</evidence>
<dbReference type="GO" id="GO:0032153">
    <property type="term" value="C:cell division site"/>
    <property type="evidence" value="ECO:0007669"/>
    <property type="project" value="TreeGrafter"/>
</dbReference>
<accession>A0A9P8Q6F7</accession>
<keyword evidence="5" id="KW-0808">Transferase</keyword>
<dbReference type="FunFam" id="3.30.40.10:FF:000426">
    <property type="entry name" value="DMA1p Ubiquitin-protein ligase (E3)"/>
    <property type="match status" value="1"/>
</dbReference>
<dbReference type="GO" id="GO:0005829">
    <property type="term" value="C:cytosol"/>
    <property type="evidence" value="ECO:0007669"/>
    <property type="project" value="TreeGrafter"/>
</dbReference>
<feature type="domain" description="RING-type" evidence="16">
    <location>
        <begin position="314"/>
        <end position="358"/>
    </location>
</feature>
<evidence type="ECO:0000256" key="5">
    <source>
        <dbReference type="ARBA" id="ARBA00022679"/>
    </source>
</evidence>
<organism evidence="17 18">
    <name type="scientific">Wickerhamomyces pijperi</name>
    <name type="common">Yeast</name>
    <name type="synonym">Pichia pijperi</name>
    <dbReference type="NCBI Taxonomy" id="599730"/>
    <lineage>
        <taxon>Eukaryota</taxon>
        <taxon>Fungi</taxon>
        <taxon>Dikarya</taxon>
        <taxon>Ascomycota</taxon>
        <taxon>Saccharomycotina</taxon>
        <taxon>Saccharomycetes</taxon>
        <taxon>Phaffomycetales</taxon>
        <taxon>Wickerhamomycetaceae</taxon>
        <taxon>Wickerhamomyces</taxon>
    </lineage>
</organism>
<dbReference type="GO" id="GO:0097271">
    <property type="term" value="P:protein localization to bud neck"/>
    <property type="evidence" value="ECO:0007669"/>
    <property type="project" value="UniProtKB-ARBA"/>
</dbReference>
<keyword evidence="6" id="KW-0479">Metal-binding</keyword>
<dbReference type="EC" id="2.3.2.27" evidence="3"/>
<dbReference type="Pfam" id="PF17123">
    <property type="entry name" value="zf-RING_11"/>
    <property type="match status" value="1"/>
</dbReference>
<dbReference type="InterPro" id="IPR001841">
    <property type="entry name" value="Znf_RING"/>
</dbReference>
<name>A0A9P8Q6F7_WICPI</name>
<feature type="compositionally biased region" description="Low complexity" evidence="14">
    <location>
        <begin position="394"/>
        <end position="409"/>
    </location>
</feature>
<feature type="region of interest" description="Disordered" evidence="14">
    <location>
        <begin position="1"/>
        <end position="24"/>
    </location>
</feature>
<comment type="similarity">
    <text evidence="11">Belongs to the DMA1 family.</text>
</comment>
<dbReference type="SMART" id="SM00184">
    <property type="entry name" value="RING"/>
    <property type="match status" value="1"/>
</dbReference>
<dbReference type="SUPFAM" id="SSF57850">
    <property type="entry name" value="RING/U-box"/>
    <property type="match status" value="1"/>
</dbReference>
<dbReference type="GO" id="GO:0008270">
    <property type="term" value="F:zinc ion binding"/>
    <property type="evidence" value="ECO:0007669"/>
    <property type="project" value="UniProtKB-KW"/>
</dbReference>
<feature type="region of interest" description="Disordered" evidence="14">
    <location>
        <begin position="367"/>
        <end position="417"/>
    </location>
</feature>
<dbReference type="OrthoDB" id="687730at2759"/>
<evidence type="ECO:0000259" key="15">
    <source>
        <dbReference type="PROSITE" id="PS50006"/>
    </source>
</evidence>
<feature type="compositionally biased region" description="Polar residues" evidence="14">
    <location>
        <begin position="1"/>
        <end position="21"/>
    </location>
</feature>
<evidence type="ECO:0000256" key="3">
    <source>
        <dbReference type="ARBA" id="ARBA00012483"/>
    </source>
</evidence>
<dbReference type="GO" id="GO:0000151">
    <property type="term" value="C:ubiquitin ligase complex"/>
    <property type="evidence" value="ECO:0007669"/>
    <property type="project" value="TreeGrafter"/>
</dbReference>
<dbReference type="Pfam" id="PF00498">
    <property type="entry name" value="FHA"/>
    <property type="match status" value="1"/>
</dbReference>
<dbReference type="PROSITE" id="PS50006">
    <property type="entry name" value="FHA_DOMAIN"/>
    <property type="match status" value="1"/>
</dbReference>
<dbReference type="Gene3D" id="3.30.40.10">
    <property type="entry name" value="Zinc/RING finger domain, C3HC4 (zinc finger)"/>
    <property type="match status" value="1"/>
</dbReference>
<evidence type="ECO:0000256" key="13">
    <source>
        <dbReference type="PROSITE-ProRule" id="PRU00175"/>
    </source>
</evidence>
<dbReference type="InterPro" id="IPR000253">
    <property type="entry name" value="FHA_dom"/>
</dbReference>
<protein>
    <recommendedName>
        <fullName evidence="3">RING-type E3 ubiquitin transferase</fullName>
        <ecNumber evidence="3">2.3.2.27</ecNumber>
    </recommendedName>
    <alternativeName>
        <fullName evidence="12">Checkpoint forkhead associated with RING domains-containing protein 1</fullName>
    </alternativeName>
</protein>
<dbReference type="SUPFAM" id="SSF49879">
    <property type="entry name" value="SMAD/FHA domain"/>
    <property type="match status" value="1"/>
</dbReference>
<evidence type="ECO:0000259" key="16">
    <source>
        <dbReference type="PROSITE" id="PS50089"/>
    </source>
</evidence>
<sequence length="431" mass="47928">MNTSHQEPASPSCTTPPTLGQSRRRTSSFNFFSNITNSLRSSSSNLATNSNSSSTSNLPGSLLALNNDSNNNLTSPARSRATSSSSRVPPVNISQRISNSNPSNTGLNEDLYSSTPIEDSTLQTRGITLQDSTQVNKTDSEGNYSIRLTPFIDHSSNIPALYFSPILRKVKPDTNLTIGRYTDKVKEAVNAPQNSILPLVFKSKVVSRTHAVFSVNRNGDWFIRDLKSSSGTFLNHIRLSPAGVESMDMQLTNGDVLQLGMDFRGGIEDIFRCVKMKVELNKSWQRKARRFNKEIHERLTKLALTEDQEQESECAICLSELKPCQAMFVSPCSHCWHYKCIRPILIKSYPQFLCPNCRETCDLEEDFDDEELSDDDEEEEVEEPERTDNEEDASPTSADTDDAAQASGDNIEIEESDAKIVETAKLKAESS</sequence>
<evidence type="ECO:0000256" key="10">
    <source>
        <dbReference type="ARBA" id="ARBA00023306"/>
    </source>
</evidence>
<dbReference type="PANTHER" id="PTHR15067:SF7">
    <property type="entry name" value="E3 UBIQUITIN-PROTEIN LIGASE DMA1-RELATED"/>
    <property type="match status" value="1"/>
</dbReference>
<keyword evidence="7 13" id="KW-0863">Zinc-finger</keyword>
<evidence type="ECO:0000256" key="7">
    <source>
        <dbReference type="ARBA" id="ARBA00022771"/>
    </source>
</evidence>
<keyword evidence="10" id="KW-0131">Cell cycle</keyword>
<evidence type="ECO:0000256" key="8">
    <source>
        <dbReference type="ARBA" id="ARBA00022786"/>
    </source>
</evidence>
<reference evidence="17" key="2">
    <citation type="submission" date="2021-01" db="EMBL/GenBank/DDBJ databases">
        <authorList>
            <person name="Schikora-Tamarit M.A."/>
        </authorList>
    </citation>
    <scope>NUCLEOTIDE SEQUENCE</scope>
    <source>
        <strain evidence="17">CBS2887</strain>
    </source>
</reference>
<dbReference type="GO" id="GO:0000132">
    <property type="term" value="P:establishment of mitotic spindle orientation"/>
    <property type="evidence" value="ECO:0007669"/>
    <property type="project" value="UniProtKB-ARBA"/>
</dbReference>
<evidence type="ECO:0000256" key="4">
    <source>
        <dbReference type="ARBA" id="ARBA00022490"/>
    </source>
</evidence>
<evidence type="ECO:0000256" key="14">
    <source>
        <dbReference type="SAM" id="MobiDB-lite"/>
    </source>
</evidence>
<dbReference type="GO" id="GO:0051865">
    <property type="term" value="P:protein autoubiquitination"/>
    <property type="evidence" value="ECO:0007669"/>
    <property type="project" value="UniProtKB-ARBA"/>
</dbReference>
<dbReference type="PROSITE" id="PS50089">
    <property type="entry name" value="ZF_RING_2"/>
    <property type="match status" value="1"/>
</dbReference>
<feature type="region of interest" description="Disordered" evidence="14">
    <location>
        <begin position="40"/>
        <end position="107"/>
    </location>
</feature>
<proteinExistence type="inferred from homology"/>
<comment type="caution">
    <text evidence="17">The sequence shown here is derived from an EMBL/GenBank/DDBJ whole genome shotgun (WGS) entry which is preliminary data.</text>
</comment>
<feature type="domain" description="FHA" evidence="15">
    <location>
        <begin position="176"/>
        <end position="239"/>
    </location>
</feature>
<keyword evidence="4" id="KW-0963">Cytoplasm</keyword>
<evidence type="ECO:0000256" key="11">
    <source>
        <dbReference type="ARBA" id="ARBA00061209"/>
    </source>
</evidence>
<keyword evidence="9" id="KW-0862">Zinc</keyword>
<evidence type="ECO:0000256" key="1">
    <source>
        <dbReference type="ARBA" id="ARBA00000900"/>
    </source>
</evidence>
<evidence type="ECO:0000256" key="9">
    <source>
        <dbReference type="ARBA" id="ARBA00022833"/>
    </source>
</evidence>
<dbReference type="Proteomes" id="UP000774326">
    <property type="component" value="Unassembled WGS sequence"/>
</dbReference>
<evidence type="ECO:0000256" key="12">
    <source>
        <dbReference type="ARBA" id="ARBA00080465"/>
    </source>
</evidence>
<keyword evidence="18" id="KW-1185">Reference proteome</keyword>
<dbReference type="GO" id="GO:0090337">
    <property type="term" value="P:regulation of formin-nucleated actin cable assembly"/>
    <property type="evidence" value="ECO:0007669"/>
    <property type="project" value="UniProtKB-ARBA"/>
</dbReference>
<dbReference type="SMART" id="SM00240">
    <property type="entry name" value="FHA"/>
    <property type="match status" value="1"/>
</dbReference>
<comment type="subcellular location">
    <subcellularLocation>
        <location evidence="2">Cytoplasm</location>
    </subcellularLocation>
</comment>
<reference evidence="17" key="1">
    <citation type="journal article" date="2021" name="Open Biol.">
        <title>Shared evolutionary footprints suggest mitochondrial oxidative damage underlies multiple complex I losses in fungi.</title>
        <authorList>
            <person name="Schikora-Tamarit M.A."/>
            <person name="Marcet-Houben M."/>
            <person name="Nosek J."/>
            <person name="Gabaldon T."/>
        </authorList>
    </citation>
    <scope>NUCLEOTIDE SEQUENCE</scope>
    <source>
        <strain evidence="17">CBS2887</strain>
    </source>
</reference>
<feature type="compositionally biased region" description="Low complexity" evidence="14">
    <location>
        <begin position="40"/>
        <end position="91"/>
    </location>
</feature>
<dbReference type="GO" id="GO:0031578">
    <property type="term" value="P:mitotic spindle orientation checkpoint signaling"/>
    <property type="evidence" value="ECO:0007669"/>
    <property type="project" value="UniProtKB-ARBA"/>
</dbReference>
<feature type="compositionally biased region" description="Acidic residues" evidence="14">
    <location>
        <begin position="367"/>
        <end position="393"/>
    </location>
</feature>
<dbReference type="EMBL" id="JAEUBG010002239">
    <property type="protein sequence ID" value="KAH3684988.1"/>
    <property type="molecule type" value="Genomic_DNA"/>
</dbReference>
<evidence type="ECO:0000256" key="6">
    <source>
        <dbReference type="ARBA" id="ARBA00022723"/>
    </source>
</evidence>
<dbReference type="InterPro" id="IPR013083">
    <property type="entry name" value="Znf_RING/FYVE/PHD"/>
</dbReference>
<comment type="catalytic activity">
    <reaction evidence="1">
        <text>S-ubiquitinyl-[E2 ubiquitin-conjugating enzyme]-L-cysteine + [acceptor protein]-L-lysine = [E2 ubiquitin-conjugating enzyme]-L-cysteine + N(6)-ubiquitinyl-[acceptor protein]-L-lysine.</text>
        <dbReference type="EC" id="2.3.2.27"/>
    </reaction>
</comment>
<feature type="compositionally biased region" description="Polar residues" evidence="14">
    <location>
        <begin position="92"/>
        <end position="107"/>
    </location>
</feature>
<gene>
    <name evidence="17" type="ORF">WICPIJ_004020</name>
</gene>
<dbReference type="AlphaFoldDB" id="A0A9P8Q6F7"/>
<dbReference type="FunFam" id="2.60.200.20:FF:000030">
    <property type="entry name" value="FHA domain-containing protein"/>
    <property type="match status" value="1"/>
</dbReference>
<dbReference type="GO" id="GO:0000921">
    <property type="term" value="P:septin ring assembly"/>
    <property type="evidence" value="ECO:0007669"/>
    <property type="project" value="UniProtKB-ARBA"/>
</dbReference>